<dbReference type="Gene3D" id="3.90.1150.10">
    <property type="entry name" value="Aspartate Aminotransferase, domain 1"/>
    <property type="match status" value="1"/>
</dbReference>
<dbReference type="Gene3D" id="3.40.640.10">
    <property type="entry name" value="Type I PLP-dependent aspartate aminotransferase-like (Major domain)"/>
    <property type="match status" value="1"/>
</dbReference>
<evidence type="ECO:0000259" key="1">
    <source>
        <dbReference type="Pfam" id="PF00266"/>
    </source>
</evidence>
<gene>
    <name evidence="2" type="ORF">FYJ50_02445</name>
</gene>
<dbReference type="InterPro" id="IPR015424">
    <property type="entry name" value="PyrdxlP-dep_Trfase"/>
</dbReference>
<protein>
    <submittedName>
        <fullName evidence="2">Aminotransferase class V-fold PLP-dependent enzyme</fullName>
    </submittedName>
</protein>
<keyword evidence="2" id="KW-0808">Transferase</keyword>
<dbReference type="AlphaFoldDB" id="A0A7X2N225"/>
<sequence>MLDFKQIQKEYSFLNDEIFLDVSRVVMPPLCVQNVYSSFMKEYICDFDSDVVSRLWDMVEDTRKKVAQLIHCESDEIGFVKNTCEGISILANGFPFEKGDNVVLVDQEHSANLFPWIRLHEYKGVDLHIVKSINGSIQIEDIVNQIDEHTKLLTISSIQFSTGYYADLETLGKICEEKGILFCVDGIQALGRMHIDVKKMRIGWMASGTNKGLLSTLGAGFVYCDKKYTERIIPSYASYQSVENHVSPPSITTNFEYLEWHKDARRFESGNLSYNCILALNKGVEWILELGMEDIEEYILSLEDYLRNKIKDIHLPVVQLDKKNQGGIICIYYPENKEDKVDEICKEYKIHCTRRGGYIRLGLDFYNTFEQMDIISEAIHKIDLL</sequence>
<dbReference type="EMBL" id="VUMM01000003">
    <property type="protein sequence ID" value="MSS00986.1"/>
    <property type="molecule type" value="Genomic_DNA"/>
</dbReference>
<dbReference type="InterPro" id="IPR015421">
    <property type="entry name" value="PyrdxlP-dep_Trfase_major"/>
</dbReference>
<dbReference type="RefSeq" id="WP_154459460.1">
    <property type="nucleotide sequence ID" value="NZ_VUMM01000003.1"/>
</dbReference>
<name>A0A7X2N225_9FIRM</name>
<dbReference type="Pfam" id="PF00266">
    <property type="entry name" value="Aminotran_5"/>
    <property type="match status" value="1"/>
</dbReference>
<keyword evidence="2" id="KW-0032">Aminotransferase</keyword>
<reference evidence="2 3" key="1">
    <citation type="submission" date="2019-08" db="EMBL/GenBank/DDBJ databases">
        <title>In-depth cultivation of the pig gut microbiome towards novel bacterial diversity and tailored functional studies.</title>
        <authorList>
            <person name="Wylensek D."/>
            <person name="Hitch T.C.A."/>
            <person name="Clavel T."/>
        </authorList>
    </citation>
    <scope>NUCLEOTIDE SEQUENCE [LARGE SCALE GENOMIC DNA]</scope>
    <source>
        <strain evidence="2 3">LKV-178-WT-2G</strain>
    </source>
</reference>
<proteinExistence type="predicted"/>
<dbReference type="GO" id="GO:0008483">
    <property type="term" value="F:transaminase activity"/>
    <property type="evidence" value="ECO:0007669"/>
    <property type="project" value="UniProtKB-KW"/>
</dbReference>
<dbReference type="PANTHER" id="PTHR43586:SF15">
    <property type="entry name" value="BLR3095 PROTEIN"/>
    <property type="match status" value="1"/>
</dbReference>
<evidence type="ECO:0000313" key="2">
    <source>
        <dbReference type="EMBL" id="MSS00986.1"/>
    </source>
</evidence>
<dbReference type="InterPro" id="IPR015422">
    <property type="entry name" value="PyrdxlP-dep_Trfase_small"/>
</dbReference>
<accession>A0A7X2N225</accession>
<dbReference type="PANTHER" id="PTHR43586">
    <property type="entry name" value="CYSTEINE DESULFURASE"/>
    <property type="match status" value="1"/>
</dbReference>
<dbReference type="SUPFAM" id="SSF53383">
    <property type="entry name" value="PLP-dependent transferases"/>
    <property type="match status" value="1"/>
</dbReference>
<dbReference type="Proteomes" id="UP000470082">
    <property type="component" value="Unassembled WGS sequence"/>
</dbReference>
<dbReference type="InterPro" id="IPR000192">
    <property type="entry name" value="Aminotrans_V_dom"/>
</dbReference>
<keyword evidence="3" id="KW-1185">Reference proteome</keyword>
<evidence type="ECO:0000313" key="3">
    <source>
        <dbReference type="Proteomes" id="UP000470082"/>
    </source>
</evidence>
<organism evidence="2 3">
    <name type="scientific">Floccifex porci</name>
    <dbReference type="NCBI Taxonomy" id="2606629"/>
    <lineage>
        <taxon>Bacteria</taxon>
        <taxon>Bacillati</taxon>
        <taxon>Bacillota</taxon>
        <taxon>Erysipelotrichia</taxon>
        <taxon>Erysipelotrichales</taxon>
        <taxon>Erysipelotrichaceae</taxon>
        <taxon>Floccifex</taxon>
    </lineage>
</organism>
<comment type="caution">
    <text evidence="2">The sequence shown here is derived from an EMBL/GenBank/DDBJ whole genome shotgun (WGS) entry which is preliminary data.</text>
</comment>
<feature type="domain" description="Aminotransferase class V" evidence="1">
    <location>
        <begin position="50"/>
        <end position="373"/>
    </location>
</feature>